<name>A0A1L3MX68_9BACI</name>
<dbReference type="PANTHER" id="PTHR40053">
    <property type="entry name" value="SPORULATION-CONTROL PROTEIN SPO0M"/>
    <property type="match status" value="1"/>
</dbReference>
<protein>
    <submittedName>
        <fullName evidence="1">Sporulation protein</fullName>
    </submittedName>
</protein>
<dbReference type="EMBL" id="CP016020">
    <property type="protein sequence ID" value="APH06941.1"/>
    <property type="molecule type" value="Genomic_DNA"/>
</dbReference>
<dbReference type="STRING" id="1547283.A9C19_03595"/>
<sequence>MLLRKYMSLLGVGSALIDLILPKSHYHKGELIKGHFLIKGGTIEQRLRRIECDLMRIDHKTEKETVVDTVTILSSKVIHSEETNHLHFTFQLPETLTPSSQSISYRFKTRLVFNEGVESKDLDIIYVH</sequence>
<gene>
    <name evidence="1" type="ORF">A9C19_03595</name>
</gene>
<dbReference type="Proteomes" id="UP000181936">
    <property type="component" value="Chromosome"/>
</dbReference>
<dbReference type="KEGG" id="bwh:A9C19_03595"/>
<organism evidence="1 2">
    <name type="scientific">Bacillus weihaiensis</name>
    <dbReference type="NCBI Taxonomy" id="1547283"/>
    <lineage>
        <taxon>Bacteria</taxon>
        <taxon>Bacillati</taxon>
        <taxon>Bacillota</taxon>
        <taxon>Bacilli</taxon>
        <taxon>Bacillales</taxon>
        <taxon>Bacillaceae</taxon>
        <taxon>Bacillus</taxon>
    </lineage>
</organism>
<dbReference type="InterPro" id="IPR009776">
    <property type="entry name" value="Spore_0_M"/>
</dbReference>
<evidence type="ECO:0000313" key="2">
    <source>
        <dbReference type="Proteomes" id="UP000181936"/>
    </source>
</evidence>
<dbReference type="AlphaFoldDB" id="A0A1L3MX68"/>
<keyword evidence="2" id="KW-1185">Reference proteome</keyword>
<dbReference type="Pfam" id="PF07070">
    <property type="entry name" value="Spo0M"/>
    <property type="match status" value="1"/>
</dbReference>
<evidence type="ECO:0000313" key="1">
    <source>
        <dbReference type="EMBL" id="APH06941.1"/>
    </source>
</evidence>
<proteinExistence type="predicted"/>
<dbReference type="PANTHER" id="PTHR40053:SF1">
    <property type="entry name" value="SPORULATION-CONTROL PROTEIN SPO0M"/>
    <property type="match status" value="1"/>
</dbReference>
<accession>A0A1L3MX68</accession>
<dbReference type="OrthoDB" id="2988706at2"/>
<reference evidence="1 2" key="1">
    <citation type="journal article" date="2016" name="Sci. Rep.">
        <title>Complete genome sequence and transcriptomic analysis of a novel marine strain Bacillus weihaiensis reveals the mechanism of brown algae degradation.</title>
        <authorList>
            <person name="Zhu Y."/>
            <person name="Chen P."/>
            <person name="Bao Y."/>
            <person name="Men Y."/>
            <person name="Zeng Y."/>
            <person name="Yang J."/>
            <person name="Sun J."/>
            <person name="Sun Y."/>
        </authorList>
    </citation>
    <scope>NUCLEOTIDE SEQUENCE [LARGE SCALE GENOMIC DNA]</scope>
    <source>
        <strain evidence="1 2">Alg07</strain>
    </source>
</reference>